<dbReference type="EMBL" id="JARWAK010000008">
    <property type="protein sequence ID" value="MDR5867271.1"/>
    <property type="molecule type" value="Genomic_DNA"/>
</dbReference>
<dbReference type="SUPFAM" id="SSF47413">
    <property type="entry name" value="lambda repressor-like DNA-binding domains"/>
    <property type="match status" value="1"/>
</dbReference>
<name>A0ABU1G3K0_9GAMM</name>
<sequence>MKKADAIDHFGSPSKLAKALGITIQAIGQWGDTVPRSRQYELEVLTAGALRADTSQRKPRAPRAQRA</sequence>
<reference evidence="1 2" key="1">
    <citation type="submission" date="2023-04" db="EMBL/GenBank/DDBJ databases">
        <title>A long-awaited taxogenomic arrangement of the family Halomonadaceae.</title>
        <authorList>
            <person name="De La Haba R."/>
            <person name="Chuvochina M."/>
            <person name="Wittouck S."/>
            <person name="Arahal D.R."/>
            <person name="Sanchez-Porro C."/>
            <person name="Hugenholtz P."/>
            <person name="Ventosa A."/>
        </authorList>
    </citation>
    <scope>NUCLEOTIDE SEQUENCE [LARGE SCALE GENOMIC DNA]</scope>
    <source>
        <strain evidence="1 2">DSM 23530</strain>
    </source>
</reference>
<gene>
    <name evidence="1" type="ORF">QC818_10760</name>
</gene>
<dbReference type="Proteomes" id="UP001264519">
    <property type="component" value="Unassembled WGS sequence"/>
</dbReference>
<keyword evidence="2" id="KW-1185">Reference proteome</keyword>
<dbReference type="RefSeq" id="WP_309652864.1">
    <property type="nucleotide sequence ID" value="NZ_JARWAK010000008.1"/>
</dbReference>
<dbReference type="InterPro" id="IPR010982">
    <property type="entry name" value="Lambda_DNA-bd_dom_sf"/>
</dbReference>
<comment type="caution">
    <text evidence="1">The sequence shown here is derived from an EMBL/GenBank/DDBJ whole genome shotgun (WGS) entry which is preliminary data.</text>
</comment>
<dbReference type="Gene3D" id="1.10.260.40">
    <property type="entry name" value="lambda repressor-like DNA-binding domains"/>
    <property type="match status" value="1"/>
</dbReference>
<evidence type="ECO:0000313" key="1">
    <source>
        <dbReference type="EMBL" id="MDR5867271.1"/>
    </source>
</evidence>
<accession>A0ABU1G3K0</accession>
<evidence type="ECO:0000313" key="2">
    <source>
        <dbReference type="Proteomes" id="UP001264519"/>
    </source>
</evidence>
<proteinExistence type="predicted"/>
<dbReference type="Pfam" id="PF14549">
    <property type="entry name" value="P22_Cro"/>
    <property type="match status" value="1"/>
</dbReference>
<organism evidence="1 2">
    <name type="scientific">Halomonas koreensis</name>
    <dbReference type="NCBI Taxonomy" id="245385"/>
    <lineage>
        <taxon>Bacteria</taxon>
        <taxon>Pseudomonadati</taxon>
        <taxon>Pseudomonadota</taxon>
        <taxon>Gammaproteobacteria</taxon>
        <taxon>Oceanospirillales</taxon>
        <taxon>Halomonadaceae</taxon>
        <taxon>Halomonas</taxon>
    </lineage>
</organism>
<protein>
    <submittedName>
        <fullName evidence="1">Cro/CI family transcriptional regulator</fullName>
    </submittedName>
</protein>